<keyword evidence="2" id="KW-1185">Reference proteome</keyword>
<accession>A0A6J3LW87</accession>
<sequence length="148" mass="16865">MKGQGMEISFHRRSSPLQTRVVVMSDPGVIKPATSLTARNERPIIPLSIIHHSSQLPLCTHPISITPHIYQVNLFHHKRDSHFQSGITPQARIKRPAQQVKPERHPHTPHHHMVSLREPNPPVVYSPSISCMRPSQYLTRNAPRTVEQ</sequence>
<name>A0A6J3LW87_9PEZI</name>
<feature type="region of interest" description="Disordered" evidence="1">
    <location>
        <begin position="95"/>
        <end position="119"/>
    </location>
</feature>
<protein>
    <submittedName>
        <fullName evidence="3">Uncharacterized protein</fullName>
    </submittedName>
</protein>
<evidence type="ECO:0000313" key="3">
    <source>
        <dbReference type="RefSeq" id="XP_033456964.1"/>
    </source>
</evidence>
<reference evidence="3" key="3">
    <citation type="submission" date="2025-08" db="UniProtKB">
        <authorList>
            <consortium name="RefSeq"/>
        </authorList>
    </citation>
    <scope>IDENTIFICATION</scope>
    <source>
        <strain evidence="3">CBS 342.82</strain>
    </source>
</reference>
<proteinExistence type="predicted"/>
<organism evidence="3">
    <name type="scientific">Dissoconium aciculare CBS 342.82</name>
    <dbReference type="NCBI Taxonomy" id="1314786"/>
    <lineage>
        <taxon>Eukaryota</taxon>
        <taxon>Fungi</taxon>
        <taxon>Dikarya</taxon>
        <taxon>Ascomycota</taxon>
        <taxon>Pezizomycotina</taxon>
        <taxon>Dothideomycetes</taxon>
        <taxon>Dothideomycetidae</taxon>
        <taxon>Mycosphaerellales</taxon>
        <taxon>Dissoconiaceae</taxon>
        <taxon>Dissoconium</taxon>
    </lineage>
</organism>
<evidence type="ECO:0000256" key="1">
    <source>
        <dbReference type="SAM" id="MobiDB-lite"/>
    </source>
</evidence>
<dbReference type="RefSeq" id="XP_033456964.1">
    <property type="nucleotide sequence ID" value="XM_033608769.1"/>
</dbReference>
<dbReference type="GeneID" id="54366569"/>
<dbReference type="Proteomes" id="UP000504637">
    <property type="component" value="Unplaced"/>
</dbReference>
<evidence type="ECO:0000313" key="2">
    <source>
        <dbReference type="Proteomes" id="UP000504637"/>
    </source>
</evidence>
<dbReference type="AlphaFoldDB" id="A0A6J3LW87"/>
<reference evidence="3" key="1">
    <citation type="submission" date="2020-01" db="EMBL/GenBank/DDBJ databases">
        <authorList>
            <consortium name="DOE Joint Genome Institute"/>
            <person name="Haridas S."/>
            <person name="Albert R."/>
            <person name="Binder M."/>
            <person name="Bloem J."/>
            <person name="Labutti K."/>
            <person name="Salamov A."/>
            <person name="Andreopoulos B."/>
            <person name="Baker S.E."/>
            <person name="Barry K."/>
            <person name="Bills G."/>
            <person name="Bluhm B.H."/>
            <person name="Cannon C."/>
            <person name="Castanera R."/>
            <person name="Culley D.E."/>
            <person name="Daum C."/>
            <person name="Ezra D."/>
            <person name="Gonzalez J.B."/>
            <person name="Henrissat B."/>
            <person name="Kuo A."/>
            <person name="Liang C."/>
            <person name="Lipzen A."/>
            <person name="Lutzoni F."/>
            <person name="Magnuson J."/>
            <person name="Mondo S."/>
            <person name="Nolan M."/>
            <person name="Ohm R."/>
            <person name="Pangilinan J."/>
            <person name="Park H.-J."/>
            <person name="Ramirez L."/>
            <person name="Alfaro M."/>
            <person name="Sun H."/>
            <person name="Tritt A."/>
            <person name="Yoshinaga Y."/>
            <person name="Zwiers L.-H."/>
            <person name="Turgeon B.G."/>
            <person name="Goodwin S.B."/>
            <person name="Spatafora J.W."/>
            <person name="Crous P.W."/>
            <person name="Grigoriev I.V."/>
        </authorList>
    </citation>
    <scope>NUCLEOTIDE SEQUENCE</scope>
    <source>
        <strain evidence="3">CBS 342.82</strain>
    </source>
</reference>
<gene>
    <name evidence="3" type="ORF">K489DRAFT_61921</name>
</gene>
<reference evidence="3" key="2">
    <citation type="submission" date="2020-04" db="EMBL/GenBank/DDBJ databases">
        <authorList>
            <consortium name="NCBI Genome Project"/>
        </authorList>
    </citation>
    <scope>NUCLEOTIDE SEQUENCE</scope>
    <source>
        <strain evidence="3">CBS 342.82</strain>
    </source>
</reference>